<name>Q7U4B0_PARMW</name>
<keyword evidence="1 3" id="KW-0808">Transferase</keyword>
<dbReference type="AlphaFoldDB" id="Q7U4B0"/>
<dbReference type="GO" id="GO:0000287">
    <property type="term" value="F:magnesium ion binding"/>
    <property type="evidence" value="ECO:0007669"/>
    <property type="project" value="InterPro"/>
</dbReference>
<sequence>MEPPLLGSRSVTALWLIPEHQDLPSDVELSPVEAGWMDGMAMSRAVAFRRSRLWMRRCLADCFEVDPATVPLQAPPGEPPTLADGWGCLSLSHCCDAVLVAWSPDAVGVDLERCDRCFPAAALADRFYCAEDRRELDGLAGETLRMAVLKQWVAKEALIKMQRGSLALDLSRWRCGADACQGLHPDLEHPVPVHRLQLEGWLMAVAGAAGQVGPICLA</sequence>
<dbReference type="GO" id="GO:0008897">
    <property type="term" value="F:holo-[acyl-carrier-protein] synthase activity"/>
    <property type="evidence" value="ECO:0007669"/>
    <property type="project" value="InterPro"/>
</dbReference>
<feature type="domain" description="4'-phosphopantetheinyl transferase" evidence="2">
    <location>
        <begin position="106"/>
        <end position="186"/>
    </location>
</feature>
<dbReference type="InterPro" id="IPR008278">
    <property type="entry name" value="4-PPantetheinyl_Trfase_dom"/>
</dbReference>
<proteinExistence type="predicted"/>
<dbReference type="Gene3D" id="3.90.470.20">
    <property type="entry name" value="4'-phosphopantetheinyl transferase domain"/>
    <property type="match status" value="1"/>
</dbReference>
<evidence type="ECO:0000313" key="3">
    <source>
        <dbReference type="EMBL" id="CAE08676.1"/>
    </source>
</evidence>
<dbReference type="STRING" id="84588.SYNW2161"/>
<evidence type="ECO:0000313" key="4">
    <source>
        <dbReference type="Proteomes" id="UP000001422"/>
    </source>
</evidence>
<dbReference type="InterPro" id="IPR037143">
    <property type="entry name" value="4-PPantetheinyl_Trfase_dom_sf"/>
</dbReference>
<organism evidence="3 4">
    <name type="scientific">Parasynechococcus marenigrum (strain WH8102)</name>
    <dbReference type="NCBI Taxonomy" id="84588"/>
    <lineage>
        <taxon>Bacteria</taxon>
        <taxon>Bacillati</taxon>
        <taxon>Cyanobacteriota</taxon>
        <taxon>Cyanophyceae</taxon>
        <taxon>Synechococcales</taxon>
        <taxon>Prochlorococcaceae</taxon>
        <taxon>Parasynechococcus</taxon>
        <taxon>Parasynechococcus marenigrum</taxon>
    </lineage>
</organism>
<evidence type="ECO:0000256" key="1">
    <source>
        <dbReference type="ARBA" id="ARBA00022679"/>
    </source>
</evidence>
<reference evidence="3 4" key="1">
    <citation type="journal article" date="2003" name="Nature">
        <title>The genome of a motile marine Synechococcus.</title>
        <authorList>
            <person name="Palenik B."/>
            <person name="Brahamsha B."/>
            <person name="Larimer F."/>
            <person name="Land M."/>
            <person name="Hauser L."/>
            <person name="Chain P."/>
            <person name="Lamerdin J."/>
            <person name="Regala W."/>
            <person name="Allen E.A."/>
            <person name="McCarren J."/>
            <person name="Paulsen I."/>
            <person name="Dufresne A."/>
            <person name="Partensky F."/>
            <person name="Webb E."/>
            <person name="Waterbury J."/>
        </authorList>
    </citation>
    <scope>NUCLEOTIDE SEQUENCE [LARGE SCALE GENOMIC DNA]</scope>
    <source>
        <strain evidence="3 4">WH8102</strain>
    </source>
</reference>
<dbReference type="SUPFAM" id="SSF56214">
    <property type="entry name" value="4'-phosphopantetheinyl transferase"/>
    <property type="match status" value="1"/>
</dbReference>
<dbReference type="HOGENOM" id="CLU_110271_0_0_3"/>
<dbReference type="Pfam" id="PF01648">
    <property type="entry name" value="ACPS"/>
    <property type="match status" value="1"/>
</dbReference>
<evidence type="ECO:0000259" key="2">
    <source>
        <dbReference type="Pfam" id="PF01648"/>
    </source>
</evidence>
<protein>
    <submittedName>
        <fullName evidence="3">4'-phosphopantetheinyl transferase</fullName>
    </submittedName>
</protein>
<keyword evidence="4" id="KW-1185">Reference proteome</keyword>
<dbReference type="Proteomes" id="UP000001422">
    <property type="component" value="Chromosome"/>
</dbReference>
<dbReference type="eggNOG" id="COG2091">
    <property type="taxonomic scope" value="Bacteria"/>
</dbReference>
<dbReference type="KEGG" id="syw:SYNW2161"/>
<accession>Q7U4B0</accession>
<dbReference type="EMBL" id="BX569694">
    <property type="protein sequence ID" value="CAE08676.1"/>
    <property type="molecule type" value="Genomic_DNA"/>
</dbReference>
<gene>
    <name evidence="3" type="ordered locus">SYNW2161</name>
</gene>